<dbReference type="Pfam" id="PF00293">
    <property type="entry name" value="NUDIX"/>
    <property type="match status" value="1"/>
</dbReference>
<dbReference type="GO" id="GO:0006753">
    <property type="term" value="P:nucleoside phosphate metabolic process"/>
    <property type="evidence" value="ECO:0007669"/>
    <property type="project" value="TreeGrafter"/>
</dbReference>
<evidence type="ECO:0000256" key="13">
    <source>
        <dbReference type="PIRSR" id="PIRSR604385-2"/>
    </source>
</evidence>
<evidence type="ECO:0000256" key="7">
    <source>
        <dbReference type="ARBA" id="ARBA00022842"/>
    </source>
</evidence>
<dbReference type="NCBIfam" id="TIGR00052">
    <property type="entry name" value="nudix-type nucleoside diphosphatase, YffH/AdpP family"/>
    <property type="match status" value="1"/>
</dbReference>
<feature type="binding site" evidence="13">
    <location>
        <position position="114"/>
    </location>
    <ligand>
        <name>Mg(2+)</name>
        <dbReference type="ChEBI" id="CHEBI:18420"/>
        <label>1</label>
    </ligand>
</feature>
<dbReference type="Gene3D" id="3.90.79.10">
    <property type="entry name" value="Nucleoside Triphosphate Pyrophosphohydrolase"/>
    <property type="match status" value="1"/>
</dbReference>
<dbReference type="GO" id="GO:0005829">
    <property type="term" value="C:cytosol"/>
    <property type="evidence" value="ECO:0007669"/>
    <property type="project" value="TreeGrafter"/>
</dbReference>
<evidence type="ECO:0000256" key="12">
    <source>
        <dbReference type="ARBA" id="ARBA00049546"/>
    </source>
</evidence>
<evidence type="ECO:0000259" key="15">
    <source>
        <dbReference type="PROSITE" id="PS51462"/>
    </source>
</evidence>
<dbReference type="GO" id="GO:0046872">
    <property type="term" value="F:metal ion binding"/>
    <property type="evidence" value="ECO:0007669"/>
    <property type="project" value="UniProtKB-KW"/>
</dbReference>
<evidence type="ECO:0000313" key="17">
    <source>
        <dbReference type="Proteomes" id="UP000197065"/>
    </source>
</evidence>
<dbReference type="PANTHER" id="PTHR11839">
    <property type="entry name" value="UDP/ADP-SUGAR PYROPHOSPHATASE"/>
    <property type="match status" value="1"/>
</dbReference>
<feature type="binding site" evidence="13">
    <location>
        <position position="98"/>
    </location>
    <ligand>
        <name>Mg(2+)</name>
        <dbReference type="ChEBI" id="CHEBI:18420"/>
        <label>1</label>
    </ligand>
</feature>
<keyword evidence="5 13" id="KW-0479">Metal-binding</keyword>
<dbReference type="InterPro" id="IPR015797">
    <property type="entry name" value="NUDIX_hydrolase-like_dom_sf"/>
</dbReference>
<evidence type="ECO:0000256" key="5">
    <source>
        <dbReference type="ARBA" id="ARBA00022723"/>
    </source>
</evidence>
<gene>
    <name evidence="16" type="ORF">SAMN07250955_10772</name>
</gene>
<dbReference type="PROSITE" id="PS51462">
    <property type="entry name" value="NUDIX"/>
    <property type="match status" value="1"/>
</dbReference>
<evidence type="ECO:0000256" key="10">
    <source>
        <dbReference type="ARBA" id="ARBA00030308"/>
    </source>
</evidence>
<dbReference type="EC" id="3.6.1.13" evidence="3"/>
<dbReference type="Proteomes" id="UP000197065">
    <property type="component" value="Unassembled WGS sequence"/>
</dbReference>
<comment type="catalytic activity">
    <reaction evidence="12">
        <text>ADP-D-ribose + H2O = D-ribose 5-phosphate + AMP + 2 H(+)</text>
        <dbReference type="Rhea" id="RHEA:10412"/>
        <dbReference type="ChEBI" id="CHEBI:15377"/>
        <dbReference type="ChEBI" id="CHEBI:15378"/>
        <dbReference type="ChEBI" id="CHEBI:57967"/>
        <dbReference type="ChEBI" id="CHEBI:78346"/>
        <dbReference type="ChEBI" id="CHEBI:456215"/>
        <dbReference type="EC" id="3.6.1.13"/>
    </reaction>
</comment>
<evidence type="ECO:0000256" key="9">
    <source>
        <dbReference type="ARBA" id="ARBA00030162"/>
    </source>
</evidence>
<dbReference type="SUPFAM" id="SSF55811">
    <property type="entry name" value="Nudix"/>
    <property type="match status" value="1"/>
</dbReference>
<evidence type="ECO:0000313" key="16">
    <source>
        <dbReference type="EMBL" id="SNB69899.1"/>
    </source>
</evidence>
<evidence type="ECO:0000256" key="14">
    <source>
        <dbReference type="PIRSR" id="PIRSR604385-3"/>
    </source>
</evidence>
<evidence type="ECO:0000256" key="1">
    <source>
        <dbReference type="ARBA" id="ARBA00001946"/>
    </source>
</evidence>
<name>A0A212RCF9_9PROT</name>
<evidence type="ECO:0000256" key="2">
    <source>
        <dbReference type="ARBA" id="ARBA00007482"/>
    </source>
</evidence>
<comment type="function">
    <text evidence="8">Acts on ADP-mannose and ADP-glucose as well as ADP-ribose. Prevents glycogen biosynthesis. The reaction catalyzed by this enzyme is a limiting step of the gluconeogenic process.</text>
</comment>
<feature type="domain" description="Nudix hydrolase" evidence="15">
    <location>
        <begin position="52"/>
        <end position="196"/>
    </location>
</feature>
<dbReference type="CDD" id="cd24155">
    <property type="entry name" value="NUDIX_ADPRase"/>
    <property type="match status" value="1"/>
</dbReference>
<sequence>MVVSDKPLRPSRFEIIARQRAYQGFFALDVVDLRHEQFDGSWSQPIRRELFCISNAVGILPYDSRRNRVVLIEQFRTGPLGAVRDATTAQPWMIETPAGLIETGEDPEMAGRRELVEECGLTADRMELIHQFYPSPGASAERVNLFVAEVDLPVIGQSVHGLASEHEDILNHVLELEEALSWLDDGRIQGVTAVMALLWMKSSSAALQERWRAGRD</sequence>
<reference evidence="16 17" key="1">
    <citation type="submission" date="2017-06" db="EMBL/GenBank/DDBJ databases">
        <authorList>
            <person name="Kim H.J."/>
            <person name="Triplett B.A."/>
        </authorList>
    </citation>
    <scope>NUCLEOTIDE SEQUENCE [LARGE SCALE GENOMIC DNA]</scope>
    <source>
        <strain evidence="16 17">B29T1</strain>
    </source>
</reference>
<feature type="binding site" evidence="13">
    <location>
        <position position="118"/>
    </location>
    <ligand>
        <name>Mg(2+)</name>
        <dbReference type="ChEBI" id="CHEBI:18420"/>
        <label>1</label>
    </ligand>
</feature>
<feature type="binding site" evidence="13">
    <location>
        <position position="167"/>
    </location>
    <ligand>
        <name>Mg(2+)</name>
        <dbReference type="ChEBI" id="CHEBI:18420"/>
        <label>1</label>
    </ligand>
</feature>
<feature type="short sequence motif" description="Nudix box" evidence="14">
    <location>
        <begin position="99"/>
        <end position="121"/>
    </location>
</feature>
<dbReference type="InterPro" id="IPR004385">
    <property type="entry name" value="NDP_pyrophosphatase"/>
</dbReference>
<evidence type="ECO:0000256" key="3">
    <source>
        <dbReference type="ARBA" id="ARBA00012453"/>
    </source>
</evidence>
<proteinExistence type="inferred from homology"/>
<dbReference type="GO" id="GO:0019693">
    <property type="term" value="P:ribose phosphate metabolic process"/>
    <property type="evidence" value="ECO:0007669"/>
    <property type="project" value="TreeGrafter"/>
</dbReference>
<evidence type="ECO:0000256" key="11">
    <source>
        <dbReference type="ARBA" id="ARBA00033056"/>
    </source>
</evidence>
<keyword evidence="6" id="KW-0378">Hydrolase</keyword>
<dbReference type="GO" id="GO:0047631">
    <property type="term" value="F:ADP-ribose diphosphatase activity"/>
    <property type="evidence" value="ECO:0007669"/>
    <property type="project" value="UniProtKB-EC"/>
</dbReference>
<organism evidence="16 17">
    <name type="scientific">Arboricoccus pini</name>
    <dbReference type="NCBI Taxonomy" id="1963835"/>
    <lineage>
        <taxon>Bacteria</taxon>
        <taxon>Pseudomonadati</taxon>
        <taxon>Pseudomonadota</taxon>
        <taxon>Alphaproteobacteria</taxon>
        <taxon>Geminicoccales</taxon>
        <taxon>Geminicoccaceae</taxon>
        <taxon>Arboricoccus</taxon>
    </lineage>
</organism>
<dbReference type="GO" id="GO:0019144">
    <property type="term" value="F:ADP-sugar diphosphatase activity"/>
    <property type="evidence" value="ECO:0007669"/>
    <property type="project" value="TreeGrafter"/>
</dbReference>
<evidence type="ECO:0000256" key="8">
    <source>
        <dbReference type="ARBA" id="ARBA00025164"/>
    </source>
</evidence>
<comment type="cofactor">
    <cofactor evidence="1 13">
        <name>Mg(2+)</name>
        <dbReference type="ChEBI" id="CHEBI:18420"/>
    </cofactor>
</comment>
<keyword evidence="17" id="KW-1185">Reference proteome</keyword>
<protein>
    <recommendedName>
        <fullName evidence="4">ADP-ribose pyrophosphatase</fullName>
        <ecNumber evidence="3">3.6.1.13</ecNumber>
    </recommendedName>
    <alternativeName>
        <fullName evidence="9">ADP-ribose diphosphatase</fullName>
    </alternativeName>
    <alternativeName>
        <fullName evidence="11">ADP-ribose phosphohydrolase</fullName>
    </alternativeName>
    <alternativeName>
        <fullName evidence="10">Adenosine diphosphoribose pyrophosphatase</fullName>
    </alternativeName>
</protein>
<comment type="similarity">
    <text evidence="2">Belongs to the Nudix hydrolase family. NudF subfamily.</text>
</comment>
<accession>A0A212RCF9</accession>
<dbReference type="PANTHER" id="PTHR11839:SF5">
    <property type="entry name" value="ADP-RIBOSE PYROPHOSPHATASE"/>
    <property type="match status" value="1"/>
</dbReference>
<evidence type="ECO:0000256" key="6">
    <source>
        <dbReference type="ARBA" id="ARBA00022801"/>
    </source>
</evidence>
<dbReference type="OrthoDB" id="5292471at2"/>
<dbReference type="EMBL" id="FYEH01000007">
    <property type="protein sequence ID" value="SNB69899.1"/>
    <property type="molecule type" value="Genomic_DNA"/>
</dbReference>
<dbReference type="InterPro" id="IPR000086">
    <property type="entry name" value="NUDIX_hydrolase_dom"/>
</dbReference>
<evidence type="ECO:0000256" key="4">
    <source>
        <dbReference type="ARBA" id="ARBA00013297"/>
    </source>
</evidence>
<dbReference type="AlphaFoldDB" id="A0A212RCF9"/>
<keyword evidence="7 13" id="KW-0460">Magnesium</keyword>